<feature type="signal peptide" evidence="2">
    <location>
        <begin position="1"/>
        <end position="24"/>
    </location>
</feature>
<dbReference type="PANTHER" id="PTHR42928:SF5">
    <property type="entry name" value="BLR1237 PROTEIN"/>
    <property type="match status" value="1"/>
</dbReference>
<keyword evidence="2" id="KW-0732">Signal</keyword>
<accession>A0ABS1U0B6</accession>
<dbReference type="CDD" id="cd13578">
    <property type="entry name" value="PBP2_Bug27"/>
    <property type="match status" value="1"/>
</dbReference>
<gene>
    <name evidence="3" type="ORF">JMJ56_08895</name>
</gene>
<dbReference type="EMBL" id="JAETWB010000002">
    <property type="protein sequence ID" value="MBL6078122.1"/>
    <property type="molecule type" value="Genomic_DNA"/>
</dbReference>
<reference evidence="3 4" key="1">
    <citation type="submission" date="2021-01" db="EMBL/GenBank/DDBJ databases">
        <title>Belnapia mucosa sp. nov. and Belnapia arida sp. nov., isolated from the Tabernas Desert (Almeria, Spain).</title>
        <authorList>
            <person name="Molina-Menor E."/>
            <person name="Vidal-Verdu A."/>
            <person name="Calonge A."/>
            <person name="Satari L."/>
            <person name="Pereto J."/>
            <person name="Porcar M."/>
        </authorList>
    </citation>
    <scope>NUCLEOTIDE SEQUENCE [LARGE SCALE GENOMIC DNA]</scope>
    <source>
        <strain evidence="3 4">T18</strain>
    </source>
</reference>
<proteinExistence type="inferred from homology"/>
<comment type="caution">
    <text evidence="3">The sequence shown here is derived from an EMBL/GenBank/DDBJ whole genome shotgun (WGS) entry which is preliminary data.</text>
</comment>
<keyword evidence="4" id="KW-1185">Reference proteome</keyword>
<evidence type="ECO:0000313" key="4">
    <source>
        <dbReference type="Proteomes" id="UP000660885"/>
    </source>
</evidence>
<dbReference type="PIRSF" id="PIRSF017082">
    <property type="entry name" value="YflP"/>
    <property type="match status" value="1"/>
</dbReference>
<evidence type="ECO:0000256" key="2">
    <source>
        <dbReference type="SAM" id="SignalP"/>
    </source>
</evidence>
<dbReference type="InterPro" id="IPR042100">
    <property type="entry name" value="Bug_dom1"/>
</dbReference>
<dbReference type="PANTHER" id="PTHR42928">
    <property type="entry name" value="TRICARBOXYLATE-BINDING PROTEIN"/>
    <property type="match status" value="1"/>
</dbReference>
<dbReference type="InterPro" id="IPR005064">
    <property type="entry name" value="BUG"/>
</dbReference>
<feature type="chain" id="PRO_5047446929" evidence="2">
    <location>
        <begin position="25"/>
        <end position="331"/>
    </location>
</feature>
<dbReference type="SUPFAM" id="SSF53850">
    <property type="entry name" value="Periplasmic binding protein-like II"/>
    <property type="match status" value="1"/>
</dbReference>
<dbReference type="Proteomes" id="UP000660885">
    <property type="component" value="Unassembled WGS sequence"/>
</dbReference>
<protein>
    <submittedName>
        <fullName evidence="3">Tripartite tricarboxylate transporter substrate binding protein</fullName>
    </submittedName>
</protein>
<evidence type="ECO:0000256" key="1">
    <source>
        <dbReference type="ARBA" id="ARBA00006987"/>
    </source>
</evidence>
<evidence type="ECO:0000313" key="3">
    <source>
        <dbReference type="EMBL" id="MBL6078122.1"/>
    </source>
</evidence>
<organism evidence="3 4">
    <name type="scientific">Belnapia arida</name>
    <dbReference type="NCBI Taxonomy" id="2804533"/>
    <lineage>
        <taxon>Bacteria</taxon>
        <taxon>Pseudomonadati</taxon>
        <taxon>Pseudomonadota</taxon>
        <taxon>Alphaproteobacteria</taxon>
        <taxon>Acetobacterales</taxon>
        <taxon>Roseomonadaceae</taxon>
        <taxon>Belnapia</taxon>
    </lineage>
</organism>
<dbReference type="Gene3D" id="3.40.190.10">
    <property type="entry name" value="Periplasmic binding protein-like II"/>
    <property type="match status" value="1"/>
</dbReference>
<name>A0ABS1U0B6_9PROT</name>
<dbReference type="Pfam" id="PF03401">
    <property type="entry name" value="TctC"/>
    <property type="match status" value="1"/>
</dbReference>
<comment type="similarity">
    <text evidence="1">Belongs to the UPF0065 (bug) family.</text>
</comment>
<sequence>MRITRRVLALSLGSAALPATKASAQQRAARPKDWPSQTVRLVVPFAAGGSTDVAARILAERLGQTLGQSVVVENRSGSAGFIGAESVAKAPPDGYTLLMATTGLLSIAPHLYAQMPFDPARDLTPVSLAFATDLVIAVTNGVPVRTLQELVGYAKERPGSISYASSGAGTTTHVATELFRLTANVDLLHVPYRGSGPAMNDLVAGNVQMMVDQIASSIGQINDGRIRALAVTGAKRHPLLPNVPTVAEAGLAGAQATSWGGIMAPAGTASSVVDKLNDAIREALAQPTVRQRMAGAGADPAASSPGEFMSFVKSESEKWGRVVREARITVG</sequence>
<dbReference type="Gene3D" id="3.40.190.150">
    <property type="entry name" value="Bordetella uptake gene, domain 1"/>
    <property type="match status" value="1"/>
</dbReference>